<proteinExistence type="predicted"/>
<accession>A0AAV3XIT6</accession>
<dbReference type="AlphaFoldDB" id="A0AAV3XIT6"/>
<evidence type="ECO:0000313" key="1">
    <source>
        <dbReference type="EMBL" id="GET41511.1"/>
    </source>
</evidence>
<protein>
    <recommendedName>
        <fullName evidence="3">Transposase</fullName>
    </recommendedName>
</protein>
<organism evidence="1 2">
    <name type="scientific">Microseira wollei NIES-4236</name>
    <dbReference type="NCBI Taxonomy" id="2530354"/>
    <lineage>
        <taxon>Bacteria</taxon>
        <taxon>Bacillati</taxon>
        <taxon>Cyanobacteriota</taxon>
        <taxon>Cyanophyceae</taxon>
        <taxon>Oscillatoriophycideae</taxon>
        <taxon>Aerosakkonematales</taxon>
        <taxon>Aerosakkonemataceae</taxon>
        <taxon>Microseira</taxon>
    </lineage>
</organism>
<dbReference type="EMBL" id="BLAY01000125">
    <property type="protein sequence ID" value="GET41511.1"/>
    <property type="molecule type" value="Genomic_DNA"/>
</dbReference>
<dbReference type="Proteomes" id="UP001050975">
    <property type="component" value="Unassembled WGS sequence"/>
</dbReference>
<keyword evidence="2" id="KW-1185">Reference proteome</keyword>
<evidence type="ECO:0008006" key="3">
    <source>
        <dbReference type="Google" id="ProtNLM"/>
    </source>
</evidence>
<gene>
    <name evidence="1" type="ORF">MiSe_63230</name>
</gene>
<comment type="caution">
    <text evidence="1">The sequence shown here is derived from an EMBL/GenBank/DDBJ whole genome shotgun (WGS) entry which is preliminary data.</text>
</comment>
<reference evidence="1" key="1">
    <citation type="submission" date="2019-10" db="EMBL/GenBank/DDBJ databases">
        <title>Draft genome sequece of Microseira wollei NIES-4236.</title>
        <authorList>
            <person name="Yamaguchi H."/>
            <person name="Suzuki S."/>
            <person name="Kawachi M."/>
        </authorList>
    </citation>
    <scope>NUCLEOTIDE SEQUENCE</scope>
    <source>
        <strain evidence="1">NIES-4236</strain>
    </source>
</reference>
<name>A0AAV3XIT6_9CYAN</name>
<sequence>MGFSRRAKIVHGAGEIVGLWDFKRDLRQDYRFQAKSKFNLPRKLPHSPLAVVMVLRLCQSCESLLEQTNNSGKLVLVSSPPIDSESQALPGPPKLGKCTKSIQSSFVE</sequence>
<evidence type="ECO:0000313" key="2">
    <source>
        <dbReference type="Proteomes" id="UP001050975"/>
    </source>
</evidence>